<gene>
    <name evidence="2" type="ORF">GCM10011289_31580</name>
</gene>
<comment type="caution">
    <text evidence="2">The sequence shown here is derived from an EMBL/GenBank/DDBJ whole genome shotgun (WGS) entry which is preliminary data.</text>
</comment>
<accession>A0A918P6D7</accession>
<proteinExistence type="predicted"/>
<protein>
    <submittedName>
        <fullName evidence="2">Uncharacterized protein</fullName>
    </submittedName>
</protein>
<keyword evidence="1" id="KW-0472">Membrane</keyword>
<reference evidence="2" key="2">
    <citation type="submission" date="2020-09" db="EMBL/GenBank/DDBJ databases">
        <authorList>
            <person name="Sun Q."/>
            <person name="Kim S."/>
        </authorList>
    </citation>
    <scope>NUCLEOTIDE SEQUENCE</scope>
    <source>
        <strain evidence="2">KCTC 32182</strain>
    </source>
</reference>
<keyword evidence="3" id="KW-1185">Reference proteome</keyword>
<organism evidence="2 3">
    <name type="scientific">Paludibacterium paludis</name>
    <dbReference type="NCBI Taxonomy" id="1225769"/>
    <lineage>
        <taxon>Bacteria</taxon>
        <taxon>Pseudomonadati</taxon>
        <taxon>Pseudomonadota</taxon>
        <taxon>Betaproteobacteria</taxon>
        <taxon>Neisseriales</taxon>
        <taxon>Chromobacteriaceae</taxon>
        <taxon>Paludibacterium</taxon>
    </lineage>
</organism>
<keyword evidence="1" id="KW-1133">Transmembrane helix</keyword>
<evidence type="ECO:0000313" key="3">
    <source>
        <dbReference type="Proteomes" id="UP000645257"/>
    </source>
</evidence>
<sequence length="62" mass="7354">MYLILIGWLYVVLMIAAAQDSVAKGLSVAFFLGFLPSWLFLRLIRRKLEQRRRVREESRREA</sequence>
<keyword evidence="1" id="KW-0812">Transmembrane</keyword>
<dbReference type="EMBL" id="BMYX01000021">
    <property type="protein sequence ID" value="GGY25637.1"/>
    <property type="molecule type" value="Genomic_DNA"/>
</dbReference>
<name>A0A918P6D7_9NEIS</name>
<dbReference type="Proteomes" id="UP000645257">
    <property type="component" value="Unassembled WGS sequence"/>
</dbReference>
<evidence type="ECO:0000256" key="1">
    <source>
        <dbReference type="SAM" id="Phobius"/>
    </source>
</evidence>
<reference evidence="2" key="1">
    <citation type="journal article" date="2014" name="Int. J. Syst. Evol. Microbiol.">
        <title>Complete genome sequence of Corynebacterium casei LMG S-19264T (=DSM 44701T), isolated from a smear-ripened cheese.</title>
        <authorList>
            <consortium name="US DOE Joint Genome Institute (JGI-PGF)"/>
            <person name="Walter F."/>
            <person name="Albersmeier A."/>
            <person name="Kalinowski J."/>
            <person name="Ruckert C."/>
        </authorList>
    </citation>
    <scope>NUCLEOTIDE SEQUENCE</scope>
    <source>
        <strain evidence="2">KCTC 32182</strain>
    </source>
</reference>
<evidence type="ECO:0000313" key="2">
    <source>
        <dbReference type="EMBL" id="GGY25637.1"/>
    </source>
</evidence>
<dbReference type="RefSeq" id="WP_189536096.1">
    <property type="nucleotide sequence ID" value="NZ_BMYX01000021.1"/>
</dbReference>
<dbReference type="AlphaFoldDB" id="A0A918P6D7"/>
<feature type="transmembrane region" description="Helical" evidence="1">
    <location>
        <begin position="28"/>
        <end position="45"/>
    </location>
</feature>